<dbReference type="AlphaFoldDB" id="A0A9N9HME7"/>
<accession>A0A9N9HME7</accession>
<comment type="caution">
    <text evidence="1">The sequence shown here is derived from an EMBL/GenBank/DDBJ whole genome shotgun (WGS) entry which is preliminary data.</text>
</comment>
<dbReference type="EMBL" id="CAJVPL010016154">
    <property type="protein sequence ID" value="CAG8695035.1"/>
    <property type="molecule type" value="Genomic_DNA"/>
</dbReference>
<gene>
    <name evidence="1" type="ORF">AGERDE_LOCUS13243</name>
</gene>
<keyword evidence="2" id="KW-1185">Reference proteome</keyword>
<organism evidence="1 2">
    <name type="scientific">Ambispora gerdemannii</name>
    <dbReference type="NCBI Taxonomy" id="144530"/>
    <lineage>
        <taxon>Eukaryota</taxon>
        <taxon>Fungi</taxon>
        <taxon>Fungi incertae sedis</taxon>
        <taxon>Mucoromycota</taxon>
        <taxon>Glomeromycotina</taxon>
        <taxon>Glomeromycetes</taxon>
        <taxon>Archaeosporales</taxon>
        <taxon>Ambisporaceae</taxon>
        <taxon>Ambispora</taxon>
    </lineage>
</organism>
<evidence type="ECO:0000313" key="2">
    <source>
        <dbReference type="Proteomes" id="UP000789831"/>
    </source>
</evidence>
<protein>
    <submittedName>
        <fullName evidence="1">1777_t:CDS:1</fullName>
    </submittedName>
</protein>
<dbReference type="Proteomes" id="UP000789831">
    <property type="component" value="Unassembled WGS sequence"/>
</dbReference>
<feature type="non-terminal residue" evidence="1">
    <location>
        <position position="43"/>
    </location>
</feature>
<evidence type="ECO:0000313" key="1">
    <source>
        <dbReference type="EMBL" id="CAG8695035.1"/>
    </source>
</evidence>
<feature type="non-terminal residue" evidence="1">
    <location>
        <position position="1"/>
    </location>
</feature>
<sequence>SLIVVQILLVNSVRPIPCYEVHQCMKPAEAWLDREVKYSYVSR</sequence>
<name>A0A9N9HME7_9GLOM</name>
<proteinExistence type="predicted"/>
<reference evidence="1" key="1">
    <citation type="submission" date="2021-06" db="EMBL/GenBank/DDBJ databases">
        <authorList>
            <person name="Kallberg Y."/>
            <person name="Tangrot J."/>
            <person name="Rosling A."/>
        </authorList>
    </citation>
    <scope>NUCLEOTIDE SEQUENCE</scope>
    <source>
        <strain evidence="1">MT106</strain>
    </source>
</reference>